<evidence type="ECO:0008006" key="3">
    <source>
        <dbReference type="Google" id="ProtNLM"/>
    </source>
</evidence>
<reference evidence="1 2" key="1">
    <citation type="journal article" date="2021" name="ISME Commun">
        <title>Automated analysis of genomic sequences facilitates high-throughput and comprehensive description of bacteria.</title>
        <authorList>
            <person name="Hitch T.C.A."/>
        </authorList>
    </citation>
    <scope>NUCLEOTIDE SEQUENCE [LARGE SCALE GENOMIC DNA]</scope>
    <source>
        <strain evidence="1 2">Sanger_29</strain>
    </source>
</reference>
<evidence type="ECO:0000313" key="2">
    <source>
        <dbReference type="Proteomes" id="UP001652338"/>
    </source>
</evidence>
<dbReference type="RefSeq" id="WP_262653812.1">
    <property type="nucleotide sequence ID" value="NZ_JAOQKE010000002.1"/>
</dbReference>
<organism evidence="1 2">
    <name type="scientific">Muricoprocola aceti</name>
    <dbReference type="NCBI Taxonomy" id="2981772"/>
    <lineage>
        <taxon>Bacteria</taxon>
        <taxon>Bacillati</taxon>
        <taxon>Bacillota</taxon>
        <taxon>Clostridia</taxon>
        <taxon>Lachnospirales</taxon>
        <taxon>Lachnospiraceae</taxon>
        <taxon>Muricoprocola</taxon>
    </lineage>
</organism>
<evidence type="ECO:0000313" key="1">
    <source>
        <dbReference type="EMBL" id="MCU6724456.1"/>
    </source>
</evidence>
<comment type="caution">
    <text evidence="1">The sequence shown here is derived from an EMBL/GenBank/DDBJ whole genome shotgun (WGS) entry which is preliminary data.</text>
</comment>
<name>A0ABT2SJ35_9FIRM</name>
<accession>A0ABT2SJ35</accession>
<protein>
    <recommendedName>
        <fullName evidence="3">Antitoxin VbhA domain-containing protein</fullName>
    </recommendedName>
</protein>
<sequence>MCYTGRKPEAYTAVLQAVKDGRISEERIDALAERVKRTKMG</sequence>
<dbReference type="Proteomes" id="UP001652338">
    <property type="component" value="Unassembled WGS sequence"/>
</dbReference>
<dbReference type="InterPro" id="IPR036962">
    <property type="entry name" value="Glyco_hydro_3_N_sf"/>
</dbReference>
<dbReference type="Gene3D" id="3.20.20.300">
    <property type="entry name" value="Glycoside hydrolase, family 3, N-terminal domain"/>
    <property type="match status" value="1"/>
</dbReference>
<gene>
    <name evidence="1" type="ORF">OCV47_03620</name>
</gene>
<proteinExistence type="predicted"/>
<keyword evidence="2" id="KW-1185">Reference proteome</keyword>
<dbReference type="EMBL" id="JAOQKE010000002">
    <property type="protein sequence ID" value="MCU6724456.1"/>
    <property type="molecule type" value="Genomic_DNA"/>
</dbReference>